<evidence type="ECO:0000313" key="2">
    <source>
        <dbReference type="RefSeq" id="XP_018928232.2"/>
    </source>
</evidence>
<feature type="compositionally biased region" description="Polar residues" evidence="1">
    <location>
        <begin position="236"/>
        <end position="260"/>
    </location>
</feature>
<protein>
    <submittedName>
        <fullName evidence="2">Uncharacterized protein si:ch73-30l9.1</fullName>
    </submittedName>
</protein>
<gene>
    <name evidence="2" type="primary">si:ch73-30l9.1</name>
</gene>
<dbReference type="RefSeq" id="XP_018928232.2">
    <property type="nucleotide sequence ID" value="XM_019072687.2"/>
</dbReference>
<feature type="compositionally biased region" description="Polar residues" evidence="1">
    <location>
        <begin position="216"/>
        <end position="229"/>
    </location>
</feature>
<accession>A0A9Q9V0R3</accession>
<feature type="region of interest" description="Disordered" evidence="1">
    <location>
        <begin position="205"/>
        <end position="260"/>
    </location>
</feature>
<dbReference type="AlphaFoldDB" id="A0A9Q9V0R3"/>
<evidence type="ECO:0000256" key="1">
    <source>
        <dbReference type="SAM" id="MobiDB-lite"/>
    </source>
</evidence>
<proteinExistence type="predicted"/>
<reference evidence="2" key="1">
    <citation type="submission" date="2025-08" db="UniProtKB">
        <authorList>
            <consortium name="RefSeq"/>
        </authorList>
    </citation>
    <scope>IDENTIFICATION</scope>
    <source>
        <tissue evidence="2">Muscle</tissue>
    </source>
</reference>
<name>A0A9Q9V0R3_CYPCA</name>
<dbReference type="KEGG" id="ccar:109055471"/>
<dbReference type="OrthoDB" id="8921497at2759"/>
<organism evidence="2">
    <name type="scientific">Cyprinus carpio</name>
    <name type="common">Common carp</name>
    <dbReference type="NCBI Taxonomy" id="7962"/>
    <lineage>
        <taxon>Eukaryota</taxon>
        <taxon>Metazoa</taxon>
        <taxon>Chordata</taxon>
        <taxon>Craniata</taxon>
        <taxon>Vertebrata</taxon>
        <taxon>Euteleostomi</taxon>
        <taxon>Actinopterygii</taxon>
        <taxon>Neopterygii</taxon>
        <taxon>Teleostei</taxon>
        <taxon>Ostariophysi</taxon>
        <taxon>Cypriniformes</taxon>
        <taxon>Cyprinidae</taxon>
        <taxon>Cyprininae</taxon>
        <taxon>Cyprinus</taxon>
    </lineage>
</organism>
<sequence>MDFISALRERGVPEENLTKMEEDKIDPAVAKLMNEEELSKYIPRYGDRVFAKNWMPINAEEHGNVDRKQKLINRLREKMKLPAIQNQKKKGVGNKNAESKTRKIELGWMNYQDSSYKQVRRPKGGGTREIVVKKGDTVLNVLNIGKELFFPNGKSVKGNIDDFNFMLCVTGSEEPLKENQTVGGLYEATHYQLLRLYVCTRLKDQDSDQSDETDTNLTLKRSRLTSTPDVSPCPSGCNNQNRSQTLHSPTVTPVRSSDNVLQSSDDEVVFLGNDVNISFDMVSDTLVYSPVHVDCAGNETFTETIPETVPFEPDTVFVPGSSFYEITDAIETVPEDPPQATDTQEQSNNDLFFENPRNVTESETVLIRRVHCVNDMIQAFSDKNILHANVTIKRVLENGEEEAGVGDGVFQDCLTEFWDTFYATRTCGTTYKIPTLHHAYQEREWEAVARIFAIGWALK</sequence>
<dbReference type="Proteomes" id="UP001155660">
    <property type="component" value="Chromosome B22"/>
</dbReference>
<dbReference type="GeneID" id="109055471"/>